<feature type="domain" description="Pepsin inhibitor-3-like repeated" evidence="3">
    <location>
        <begin position="60"/>
        <end position="102"/>
    </location>
</feature>
<keyword evidence="4" id="KW-1185">Reference proteome</keyword>
<evidence type="ECO:0000313" key="5">
    <source>
        <dbReference type="WBParaSite" id="PSAMB.scaffold3419size18348.g21416.t1"/>
    </source>
</evidence>
<dbReference type="Gene3D" id="3.30.1120.50">
    <property type="entry name" value="Pepsin inhibitor-3"/>
    <property type="match status" value="1"/>
</dbReference>
<sequence length="164" mass="17511">MDSLGRQARLTWLLVLIGSVLSAPAAQYQTQRQQAQASAGPTSSASGSALSTPSKYCPNTKCIVVDNRLYLANGTMRALTASEKAEIKAAQAAQRQSLDQSIQQYQAAYSEWRTAFNANGGRTEQKPPVQLPQLATSVQMPVSVVELSPGAVLQWEGITITSAN</sequence>
<dbReference type="Pfam" id="PF06394">
    <property type="entry name" value="Pepsin-I3"/>
    <property type="match status" value="1"/>
</dbReference>
<keyword evidence="2" id="KW-0732">Signal</keyword>
<reference evidence="5" key="1">
    <citation type="submission" date="2022-11" db="UniProtKB">
        <authorList>
            <consortium name="WormBaseParasite"/>
        </authorList>
    </citation>
    <scope>IDENTIFICATION</scope>
</reference>
<organism evidence="4 5">
    <name type="scientific">Plectus sambesii</name>
    <dbReference type="NCBI Taxonomy" id="2011161"/>
    <lineage>
        <taxon>Eukaryota</taxon>
        <taxon>Metazoa</taxon>
        <taxon>Ecdysozoa</taxon>
        <taxon>Nematoda</taxon>
        <taxon>Chromadorea</taxon>
        <taxon>Plectida</taxon>
        <taxon>Plectina</taxon>
        <taxon>Plectoidea</taxon>
        <taxon>Plectidae</taxon>
        <taxon>Plectus</taxon>
    </lineage>
</organism>
<dbReference type="SUPFAM" id="SSF55149">
    <property type="entry name" value="Pepsin inhibitor-3"/>
    <property type="match status" value="1"/>
</dbReference>
<dbReference type="WBParaSite" id="PSAMB.scaffold3419size18348.g21416.t1">
    <property type="protein sequence ID" value="PSAMB.scaffold3419size18348.g21416.t1"/>
    <property type="gene ID" value="PSAMB.scaffold3419size18348.g21416"/>
</dbReference>
<evidence type="ECO:0000256" key="2">
    <source>
        <dbReference type="SAM" id="SignalP"/>
    </source>
</evidence>
<name>A0A914W717_9BILA</name>
<feature type="region of interest" description="Disordered" evidence="1">
    <location>
        <begin position="32"/>
        <end position="53"/>
    </location>
</feature>
<proteinExistence type="predicted"/>
<dbReference type="InterPro" id="IPR038412">
    <property type="entry name" value="Pepsin-I3_sf"/>
</dbReference>
<evidence type="ECO:0000256" key="1">
    <source>
        <dbReference type="SAM" id="MobiDB-lite"/>
    </source>
</evidence>
<feature type="chain" id="PRO_5037966802" evidence="2">
    <location>
        <begin position="23"/>
        <end position="164"/>
    </location>
</feature>
<accession>A0A914W717</accession>
<evidence type="ECO:0000259" key="3">
    <source>
        <dbReference type="Pfam" id="PF06394"/>
    </source>
</evidence>
<protein>
    <submittedName>
        <fullName evidence="5">Pepsin inhibitor-3-like repeated domain-containing protein</fullName>
    </submittedName>
</protein>
<dbReference type="InterPro" id="IPR010480">
    <property type="entry name" value="Pepsin-I3"/>
</dbReference>
<evidence type="ECO:0000313" key="4">
    <source>
        <dbReference type="Proteomes" id="UP000887566"/>
    </source>
</evidence>
<dbReference type="AlphaFoldDB" id="A0A914W717"/>
<feature type="signal peptide" evidence="2">
    <location>
        <begin position="1"/>
        <end position="22"/>
    </location>
</feature>
<dbReference type="Proteomes" id="UP000887566">
    <property type="component" value="Unplaced"/>
</dbReference>